<protein>
    <submittedName>
        <fullName evidence="2">Transposon Ty3-G Gag-Pol poly</fullName>
    </submittedName>
</protein>
<gene>
    <name evidence="2" type="ORF">PACLA_8A079652</name>
</gene>
<dbReference type="GO" id="GO:0003676">
    <property type="term" value="F:nucleic acid binding"/>
    <property type="evidence" value="ECO:0007669"/>
    <property type="project" value="InterPro"/>
</dbReference>
<reference evidence="2" key="1">
    <citation type="submission" date="2020-04" db="EMBL/GenBank/DDBJ databases">
        <authorList>
            <person name="Alioto T."/>
            <person name="Alioto T."/>
            <person name="Gomez Garrido J."/>
        </authorList>
    </citation>
    <scope>NUCLEOTIDE SEQUENCE</scope>
    <source>
        <strain evidence="2">A484AB</strain>
    </source>
</reference>
<evidence type="ECO:0000313" key="3">
    <source>
        <dbReference type="Proteomes" id="UP001152795"/>
    </source>
</evidence>
<evidence type="ECO:0000313" key="2">
    <source>
        <dbReference type="EMBL" id="CAB3991493.1"/>
    </source>
</evidence>
<name>A0A6S7GJD3_PARCT</name>
<dbReference type="InterPro" id="IPR050951">
    <property type="entry name" value="Retrovirus_Pol_polyprotein"/>
</dbReference>
<dbReference type="InterPro" id="IPR012337">
    <property type="entry name" value="RNaseH-like_sf"/>
</dbReference>
<dbReference type="OrthoDB" id="6782258at2759"/>
<dbReference type="FunFam" id="3.30.420.10:FF:000063">
    <property type="entry name" value="Retrovirus-related Pol polyprotein from transposon 297-like Protein"/>
    <property type="match status" value="1"/>
</dbReference>
<organism evidence="2 3">
    <name type="scientific">Paramuricea clavata</name>
    <name type="common">Red gorgonian</name>
    <name type="synonym">Violescent sea-whip</name>
    <dbReference type="NCBI Taxonomy" id="317549"/>
    <lineage>
        <taxon>Eukaryota</taxon>
        <taxon>Metazoa</taxon>
        <taxon>Cnidaria</taxon>
        <taxon>Anthozoa</taxon>
        <taxon>Octocorallia</taxon>
        <taxon>Malacalcyonacea</taxon>
        <taxon>Plexauridae</taxon>
        <taxon>Paramuricea</taxon>
    </lineage>
</organism>
<comment type="caution">
    <text evidence="2">The sequence shown here is derived from an EMBL/GenBank/DDBJ whole genome shotgun (WGS) entry which is preliminary data.</text>
</comment>
<dbReference type="Gene3D" id="3.30.420.10">
    <property type="entry name" value="Ribonuclease H-like superfamily/Ribonuclease H"/>
    <property type="match status" value="1"/>
</dbReference>
<sequence length="274" mass="31133">MKRHFAVHGVPELLMTDNGTQFVSEEFKLFAKDWSFKQVTSSPTYPQSNGLAENAVKQAKKLLEKSKRDGSDPILGLLNLRNTPRDDSLGSPAQRLMSRRTRTVPPMSNKLLKPNVIPCKQVSQRIRRKRKHQKTYYDKSAKIFGTLKANQIVRMQTAKGYDRIGVVKQVAKEPRSYIVESNGKEYRRNRRHLLAVPELYYIKEEPDEPDGSAPFESSPQPVSNNSTVNTVPDENYEVPQQAASIPTPILPPGQVVTRSGRVSKPNRRYQDYVV</sequence>
<dbReference type="PROSITE" id="PS50994">
    <property type="entry name" value="INTEGRASE"/>
    <property type="match status" value="1"/>
</dbReference>
<dbReference type="InterPro" id="IPR001584">
    <property type="entry name" value="Integrase_cat-core"/>
</dbReference>
<accession>A0A6S7GJD3</accession>
<dbReference type="EMBL" id="CACRXK020001861">
    <property type="protein sequence ID" value="CAB3991493.1"/>
    <property type="molecule type" value="Genomic_DNA"/>
</dbReference>
<feature type="region of interest" description="Disordered" evidence="1">
    <location>
        <begin position="205"/>
        <end position="274"/>
    </location>
</feature>
<dbReference type="AlphaFoldDB" id="A0A6S7GJD3"/>
<dbReference type="GO" id="GO:0015074">
    <property type="term" value="P:DNA integration"/>
    <property type="evidence" value="ECO:0007669"/>
    <property type="project" value="InterPro"/>
</dbReference>
<dbReference type="InterPro" id="IPR036397">
    <property type="entry name" value="RNaseH_sf"/>
</dbReference>
<keyword evidence="3" id="KW-1185">Reference proteome</keyword>
<feature type="compositionally biased region" description="Polar residues" evidence="1">
    <location>
        <begin position="215"/>
        <end position="232"/>
    </location>
</feature>
<evidence type="ECO:0000256" key="1">
    <source>
        <dbReference type="SAM" id="MobiDB-lite"/>
    </source>
</evidence>
<proteinExistence type="predicted"/>
<dbReference type="SUPFAM" id="SSF53098">
    <property type="entry name" value="Ribonuclease H-like"/>
    <property type="match status" value="1"/>
</dbReference>
<dbReference type="PANTHER" id="PTHR37984">
    <property type="entry name" value="PROTEIN CBG26694"/>
    <property type="match status" value="1"/>
</dbReference>
<dbReference type="PANTHER" id="PTHR37984:SF8">
    <property type="entry name" value="CCHC-TYPE DOMAIN-CONTAINING PROTEIN"/>
    <property type="match status" value="1"/>
</dbReference>
<dbReference type="Proteomes" id="UP001152795">
    <property type="component" value="Unassembled WGS sequence"/>
</dbReference>